<evidence type="ECO:0000313" key="1">
    <source>
        <dbReference type="EMBL" id="GAA1996088.1"/>
    </source>
</evidence>
<sequence>MSYLVDPQVFAAKGGIIDWTAVSRQHLKADPAASIAERRKLAGAGSIQLRWGFDPALGYPIEPFVVWAKAPGKSDRKVGFSRTPFGIVLSEPCDDLTLQVTAGGAGLVIAYPSMPLGGVVVAMRAVPAGATQVRITGPAIRSLLVSGAITVDDVTAPVDLADDPNWRQVEIVGLPSAGITAAHTDLSAPQGLVSDPLLAPPDAALDRFRRGAPFYGWQDEIAAGIPITPWELADPVAMIKVFNDAMLPDFADMASSAFGSGQMLREYQRPMVVPTGTQTADAKFNPLRILVYGGISDPLAALVLGLGTAYPWAARDNFTLAAVFVPSTPPDFMITGTFLDDVGNKVERACFVLSPQLLLPPPTPGGLAATSSGVQSPAALDGPYRPVVTITWNQPPPLIDFGIGSHAYARRATNPVRPAEMLLDRRVDDSALQPIGAARNADTPAVRSLADTTWPIDPTITPNSLRYSVANQDIFGLWSGWSESGINVAEPPVSRVTLTAARLDSPRPGVPTPQGPVPSSLQFDLTWNWTSRSPHTITVVARRYAQVKASDPPANLTPPTSDTFIAGGEGALLTLHFDPLGAIVAATPGAGLAASTVHLTVDGQHTSPVPLQDRSTRRYRVTVTGFSLDFASTARWGLGLWARGQEHIAPQRTSEWNTVTVLSAADPRPPVLSTSFDNVTLASMRDGEGLHHARLEWGAMGGAVAYQVYTASEATLRAHYGMPEQRASDTLTQRLTALQVAFGANPDRRPWTRTSKDPITETSVQVKLPRGTKEIQCYLVIGVSAGNVESEWPTTADPLCGKRFVGFAAPVVVTPPPPSLEVGQGVNQAVSPAAYFATVRVGCDNGAMISRIDLYRTRVADAAARVETMGPPHETITTTTPAYTITGSAGHPILRVSGTDTVDQGSWKPVYYRAVAWSADDPTRGQYAGRSAPSVPRSVVVPPSGPPNLGSPVAVLPTPGSALTRIDLTTTAPVPDTVLGPHRLAADAQLIAADGSVTEVALTPGSAALSALPLAQPGAGASGLWRDETAAGSTSLHLLVRRTDAAARIAVRVRITDPLGRITEKVIEVPPVPADTPPDITSPQVDALTGGWVLSFATSVPDSTTAGDYRLKVALKRRGIAAPATVDVSLGDIPLPPRPPRTLFTSPTPTIPVAATRRAARTRTIGIGFRAAGKATVQLVAPDGTTTTLTRTIGPLL</sequence>
<accession>A0ABN2T100</accession>
<dbReference type="RefSeq" id="WP_344065527.1">
    <property type="nucleotide sequence ID" value="NZ_BAAAOH010000001.1"/>
</dbReference>
<proteinExistence type="predicted"/>
<organism evidence="1 2">
    <name type="scientific">Microbacterium pumilum</name>
    <dbReference type="NCBI Taxonomy" id="344165"/>
    <lineage>
        <taxon>Bacteria</taxon>
        <taxon>Bacillati</taxon>
        <taxon>Actinomycetota</taxon>
        <taxon>Actinomycetes</taxon>
        <taxon>Micrococcales</taxon>
        <taxon>Microbacteriaceae</taxon>
        <taxon>Microbacterium</taxon>
    </lineage>
</organism>
<name>A0ABN2T100_9MICO</name>
<dbReference type="Proteomes" id="UP001500326">
    <property type="component" value="Unassembled WGS sequence"/>
</dbReference>
<keyword evidence="2" id="KW-1185">Reference proteome</keyword>
<dbReference type="EMBL" id="BAAAOH010000001">
    <property type="protein sequence ID" value="GAA1996088.1"/>
    <property type="molecule type" value="Genomic_DNA"/>
</dbReference>
<reference evidence="1 2" key="1">
    <citation type="journal article" date="2019" name="Int. J. Syst. Evol. Microbiol.">
        <title>The Global Catalogue of Microorganisms (GCM) 10K type strain sequencing project: providing services to taxonomists for standard genome sequencing and annotation.</title>
        <authorList>
            <consortium name="The Broad Institute Genomics Platform"/>
            <consortium name="The Broad Institute Genome Sequencing Center for Infectious Disease"/>
            <person name="Wu L."/>
            <person name="Ma J."/>
        </authorList>
    </citation>
    <scope>NUCLEOTIDE SEQUENCE [LARGE SCALE GENOMIC DNA]</scope>
    <source>
        <strain evidence="1 2">JCM 14902</strain>
    </source>
</reference>
<gene>
    <name evidence="1" type="ORF">GCM10009777_35900</name>
</gene>
<evidence type="ECO:0008006" key="3">
    <source>
        <dbReference type="Google" id="ProtNLM"/>
    </source>
</evidence>
<evidence type="ECO:0000313" key="2">
    <source>
        <dbReference type="Proteomes" id="UP001500326"/>
    </source>
</evidence>
<protein>
    <recommendedName>
        <fullName evidence="3">Fibronectin type-III domain-containing protein</fullName>
    </recommendedName>
</protein>
<comment type="caution">
    <text evidence="1">The sequence shown here is derived from an EMBL/GenBank/DDBJ whole genome shotgun (WGS) entry which is preliminary data.</text>
</comment>